<accession>A0AB38A4F3</accession>
<dbReference type="Proteomes" id="UP000183687">
    <property type="component" value="Unassembled WGS sequence"/>
</dbReference>
<protein>
    <recommendedName>
        <fullName evidence="1">bis(5'-nucleosyl)-tetraphosphatase (symmetrical)</fullName>
        <ecNumber evidence="1">3.6.1.41</ecNumber>
    </recommendedName>
</protein>
<evidence type="ECO:0000256" key="4">
    <source>
        <dbReference type="ARBA" id="ARBA00022801"/>
    </source>
</evidence>
<keyword evidence="5" id="KW-0408">Iron</keyword>
<dbReference type="AlphaFoldDB" id="A0AB38A4F3"/>
<comment type="catalytic activity">
    <reaction evidence="6">
        <text>P(1),P(4)-bis(5'-adenosyl) tetraphosphate + H2O = 2 ADP + 2 H(+)</text>
        <dbReference type="Rhea" id="RHEA:24252"/>
        <dbReference type="ChEBI" id="CHEBI:15377"/>
        <dbReference type="ChEBI" id="CHEBI:15378"/>
        <dbReference type="ChEBI" id="CHEBI:58141"/>
        <dbReference type="ChEBI" id="CHEBI:456216"/>
        <dbReference type="EC" id="3.6.1.41"/>
    </reaction>
</comment>
<dbReference type="InterPro" id="IPR051094">
    <property type="entry name" value="Diverse_Catalytic_Enzymes"/>
</dbReference>
<dbReference type="EC" id="3.6.1.41" evidence="1"/>
<dbReference type="PANTHER" id="PTHR35795">
    <property type="entry name" value="SLR1885 PROTEIN"/>
    <property type="match status" value="1"/>
</dbReference>
<keyword evidence="4 8" id="KW-0378">Hydrolase</keyword>
<feature type="domain" description="HD" evidence="7">
    <location>
        <begin position="43"/>
        <end position="158"/>
    </location>
</feature>
<organism evidence="8 9">
    <name type="scientific">Atopobium minutum</name>
    <dbReference type="NCBI Taxonomy" id="1381"/>
    <lineage>
        <taxon>Bacteria</taxon>
        <taxon>Bacillati</taxon>
        <taxon>Actinomycetota</taxon>
        <taxon>Coriobacteriia</taxon>
        <taxon>Coriobacteriales</taxon>
        <taxon>Atopobiaceae</taxon>
        <taxon>Atopobium</taxon>
    </lineage>
</organism>
<dbReference type="InterPro" id="IPR005249">
    <property type="entry name" value="YqeK"/>
</dbReference>
<dbReference type="PANTHER" id="PTHR35795:SF1">
    <property type="entry name" value="BIS(5'-NUCLEOSYL)-TETRAPHOSPHATASE, SYMMETRICAL"/>
    <property type="match status" value="1"/>
</dbReference>
<dbReference type="CDD" id="cd00077">
    <property type="entry name" value="HDc"/>
    <property type="match status" value="1"/>
</dbReference>
<name>A0AB38A4F3_9ACTN</name>
<evidence type="ECO:0000259" key="7">
    <source>
        <dbReference type="PROSITE" id="PS51831"/>
    </source>
</evidence>
<dbReference type="SMART" id="SM00471">
    <property type="entry name" value="HDc"/>
    <property type="match status" value="1"/>
</dbReference>
<evidence type="ECO:0000313" key="9">
    <source>
        <dbReference type="Proteomes" id="UP000183687"/>
    </source>
</evidence>
<evidence type="ECO:0000256" key="2">
    <source>
        <dbReference type="ARBA" id="ARBA00022723"/>
    </source>
</evidence>
<dbReference type="GO" id="GO:0000166">
    <property type="term" value="F:nucleotide binding"/>
    <property type="evidence" value="ECO:0007669"/>
    <property type="project" value="UniProtKB-KW"/>
</dbReference>
<dbReference type="GO" id="GO:0046872">
    <property type="term" value="F:metal ion binding"/>
    <property type="evidence" value="ECO:0007669"/>
    <property type="project" value="UniProtKB-KW"/>
</dbReference>
<dbReference type="Pfam" id="PF01966">
    <property type="entry name" value="HD"/>
    <property type="match status" value="1"/>
</dbReference>
<comment type="caution">
    <text evidence="8">The sequence shown here is derived from an EMBL/GenBank/DDBJ whole genome shotgun (WGS) entry which is preliminary data.</text>
</comment>
<dbReference type="GO" id="GO:0008803">
    <property type="term" value="F:bis(5'-nucleosyl)-tetraphosphatase (symmetrical) activity"/>
    <property type="evidence" value="ECO:0007669"/>
    <property type="project" value="UniProtKB-EC"/>
</dbReference>
<evidence type="ECO:0000256" key="6">
    <source>
        <dbReference type="ARBA" id="ARBA00049417"/>
    </source>
</evidence>
<dbReference type="InterPro" id="IPR003607">
    <property type="entry name" value="HD/PDEase_dom"/>
</dbReference>
<evidence type="ECO:0000256" key="3">
    <source>
        <dbReference type="ARBA" id="ARBA00022741"/>
    </source>
</evidence>
<dbReference type="PROSITE" id="PS51831">
    <property type="entry name" value="HD"/>
    <property type="match status" value="1"/>
</dbReference>
<dbReference type="Gene3D" id="1.10.3210.10">
    <property type="entry name" value="Hypothetical protein af1432"/>
    <property type="match status" value="1"/>
</dbReference>
<gene>
    <name evidence="8" type="ORF">SAMN04489746_0075</name>
</gene>
<evidence type="ECO:0000256" key="1">
    <source>
        <dbReference type="ARBA" id="ARBA00012506"/>
    </source>
</evidence>
<evidence type="ECO:0000313" key="8">
    <source>
        <dbReference type="EMBL" id="SEB39869.1"/>
    </source>
</evidence>
<dbReference type="RefSeq" id="WP_002563739.1">
    <property type="nucleotide sequence ID" value="NZ_FNSH01000001.1"/>
</dbReference>
<dbReference type="SUPFAM" id="SSF109604">
    <property type="entry name" value="HD-domain/PDEase-like"/>
    <property type="match status" value="1"/>
</dbReference>
<dbReference type="InterPro" id="IPR006674">
    <property type="entry name" value="HD_domain"/>
</dbReference>
<reference evidence="8 9" key="1">
    <citation type="submission" date="2016-10" db="EMBL/GenBank/DDBJ databases">
        <authorList>
            <person name="Varghese N."/>
            <person name="Submissions S."/>
        </authorList>
    </citation>
    <scope>NUCLEOTIDE SEQUENCE [LARGE SCALE GENOMIC DNA]</scope>
    <source>
        <strain evidence="8 9">DSM 20586</strain>
    </source>
</reference>
<proteinExistence type="predicted"/>
<evidence type="ECO:0000256" key="5">
    <source>
        <dbReference type="ARBA" id="ARBA00023004"/>
    </source>
</evidence>
<dbReference type="EMBL" id="FNSH01000001">
    <property type="protein sequence ID" value="SEB39869.1"/>
    <property type="molecule type" value="Genomic_DNA"/>
</dbReference>
<keyword evidence="2" id="KW-0479">Metal-binding</keyword>
<sequence length="221" mass="24932">MDHKLVYSTAALDLEPHYSSEQLAAIRGYEADLCAHMEKNPHRLAHSMSVAKTAQHLALVYGIDPYKARVAGILHDWEKVNPLSVQLARAREFNLDFGVDLELVGALLHGPIAQRTLAQRYPELGEDVLQAIARHTVAHEQMSDLDKIVFVADAIEPLRPSAQPLEQLREQVGVVSLDSLFWETFVEGILYVLSTHRYLYPRTLEIYNTLVLQRATAKERA</sequence>
<keyword evidence="3" id="KW-0547">Nucleotide-binding</keyword>
<dbReference type="NCBIfam" id="TIGR00488">
    <property type="entry name" value="bis(5'-nucleosyl)-tetraphosphatase (symmetrical) YqeK"/>
    <property type="match status" value="1"/>
</dbReference>